<dbReference type="GeneID" id="69972299"/>
<dbReference type="GO" id="GO:0003677">
    <property type="term" value="F:DNA binding"/>
    <property type="evidence" value="ECO:0007669"/>
    <property type="project" value="UniProtKB-KW"/>
</dbReference>
<name>A0A0P0RIU1_9BURK</name>
<gene>
    <name evidence="2" type="ORF">K788_0000361</name>
</gene>
<dbReference type="RefSeq" id="WP_035997854.1">
    <property type="nucleotide sequence ID" value="NZ_CP012747.1"/>
</dbReference>
<protein>
    <submittedName>
        <fullName evidence="2">DNA-binding protein H-NS</fullName>
    </submittedName>
</protein>
<dbReference type="Proteomes" id="UP000019146">
    <property type="component" value="Chromosome 2"/>
</dbReference>
<keyword evidence="2" id="KW-0238">DNA-binding</keyword>
<evidence type="ECO:0000259" key="1">
    <source>
        <dbReference type="Pfam" id="PF00816"/>
    </source>
</evidence>
<dbReference type="AlphaFoldDB" id="A0A0P0RIU1"/>
<evidence type="ECO:0000313" key="3">
    <source>
        <dbReference type="Proteomes" id="UP000019146"/>
    </source>
</evidence>
<feature type="domain" description="DNA-binding protein H-NS-like C-terminal" evidence="1">
    <location>
        <begin position="49"/>
        <end position="81"/>
    </location>
</feature>
<proteinExistence type="predicted"/>
<sequence length="88" mass="10104">MSTSIAKLDGQARERLIAWIQNRMNEFGITFDALERSFAEDERNARAIRYQDASGHVWDGRGDLPEWLRRAVASGQNIDFFRCEGQAN</sequence>
<dbReference type="InterPro" id="IPR027444">
    <property type="entry name" value="H-NS_C_dom"/>
</dbReference>
<reference evidence="2 3" key="1">
    <citation type="journal article" date="2014" name="Genome Announc.">
        <title>Draft Genome Sequence of the Haloacid-Degrading Burkholderia caribensis Strain MBA4.</title>
        <authorList>
            <person name="Pan Y."/>
            <person name="Kong K.F."/>
            <person name="Tsang J.S."/>
        </authorList>
    </citation>
    <scope>NUCLEOTIDE SEQUENCE [LARGE SCALE GENOMIC DNA]</scope>
    <source>
        <strain evidence="2 3">MBA4</strain>
    </source>
</reference>
<dbReference type="KEGG" id="bcai:K788_0000361"/>
<dbReference type="EMBL" id="CP012747">
    <property type="protein sequence ID" value="ALL68616.1"/>
    <property type="molecule type" value="Genomic_DNA"/>
</dbReference>
<dbReference type="Pfam" id="PF00816">
    <property type="entry name" value="Histone_HNS"/>
    <property type="match status" value="1"/>
</dbReference>
<dbReference type="Gene3D" id="4.10.430.10">
    <property type="entry name" value="Histone-like protein H-NS, C-terminal domain"/>
    <property type="match status" value="1"/>
</dbReference>
<evidence type="ECO:0000313" key="2">
    <source>
        <dbReference type="EMBL" id="ALL68616.1"/>
    </source>
</evidence>
<accession>A0A0P0RIU1</accession>
<dbReference type="InterPro" id="IPR037150">
    <property type="entry name" value="H-NS_C_dom_sf"/>
</dbReference>
<organism evidence="2 3">
    <name type="scientific">Paraburkholderia caribensis MBA4</name>
    <dbReference type="NCBI Taxonomy" id="1323664"/>
    <lineage>
        <taxon>Bacteria</taxon>
        <taxon>Pseudomonadati</taxon>
        <taxon>Pseudomonadota</taxon>
        <taxon>Betaproteobacteria</taxon>
        <taxon>Burkholderiales</taxon>
        <taxon>Burkholderiaceae</taxon>
        <taxon>Paraburkholderia</taxon>
    </lineage>
</organism>
<dbReference type="SUPFAM" id="SSF81273">
    <property type="entry name" value="H-NS histone-like proteins"/>
    <property type="match status" value="1"/>
</dbReference>